<dbReference type="EMBL" id="BDGG01000004">
    <property type="protein sequence ID" value="GAU97716.1"/>
    <property type="molecule type" value="Genomic_DNA"/>
</dbReference>
<evidence type="ECO:0000313" key="3">
    <source>
        <dbReference type="Proteomes" id="UP000186922"/>
    </source>
</evidence>
<feature type="region of interest" description="Disordered" evidence="1">
    <location>
        <begin position="1"/>
        <end position="26"/>
    </location>
</feature>
<dbReference type="AlphaFoldDB" id="A0A1D1V7R6"/>
<dbReference type="Proteomes" id="UP000186922">
    <property type="component" value="Unassembled WGS sequence"/>
</dbReference>
<organism evidence="2 3">
    <name type="scientific">Ramazzottius varieornatus</name>
    <name type="common">Water bear</name>
    <name type="synonym">Tardigrade</name>
    <dbReference type="NCBI Taxonomy" id="947166"/>
    <lineage>
        <taxon>Eukaryota</taxon>
        <taxon>Metazoa</taxon>
        <taxon>Ecdysozoa</taxon>
        <taxon>Tardigrada</taxon>
        <taxon>Eutardigrada</taxon>
        <taxon>Parachela</taxon>
        <taxon>Hypsibioidea</taxon>
        <taxon>Ramazzottiidae</taxon>
        <taxon>Ramazzottius</taxon>
    </lineage>
</organism>
<evidence type="ECO:0000256" key="1">
    <source>
        <dbReference type="SAM" id="MobiDB-lite"/>
    </source>
</evidence>
<keyword evidence="3" id="KW-1185">Reference proteome</keyword>
<proteinExistence type="predicted"/>
<evidence type="ECO:0000313" key="2">
    <source>
        <dbReference type="EMBL" id="GAU97716.1"/>
    </source>
</evidence>
<sequence length="63" mass="6873">MAAASDSMFLSANLPGRGEEQQSRTGWSSSLQKIDLTILYSCPGQLFSHLLGEFLPSDISRLL</sequence>
<accession>A0A1D1V7R6</accession>
<name>A0A1D1V7R6_RAMVA</name>
<protein>
    <submittedName>
        <fullName evidence="2">Uncharacterized protein</fullName>
    </submittedName>
</protein>
<gene>
    <name evidence="2" type="primary">RvY_08965-1</name>
    <name evidence="2" type="synonym">RvY_08965.1</name>
    <name evidence="2" type="ORF">RvY_08965</name>
</gene>
<comment type="caution">
    <text evidence="2">The sequence shown here is derived from an EMBL/GenBank/DDBJ whole genome shotgun (WGS) entry which is preliminary data.</text>
</comment>
<reference evidence="2 3" key="1">
    <citation type="journal article" date="2016" name="Nat. Commun.">
        <title>Extremotolerant tardigrade genome and improved radiotolerance of human cultured cells by tardigrade-unique protein.</title>
        <authorList>
            <person name="Hashimoto T."/>
            <person name="Horikawa D.D."/>
            <person name="Saito Y."/>
            <person name="Kuwahara H."/>
            <person name="Kozuka-Hata H."/>
            <person name="Shin-I T."/>
            <person name="Minakuchi Y."/>
            <person name="Ohishi K."/>
            <person name="Motoyama A."/>
            <person name="Aizu T."/>
            <person name="Enomoto A."/>
            <person name="Kondo K."/>
            <person name="Tanaka S."/>
            <person name="Hara Y."/>
            <person name="Koshikawa S."/>
            <person name="Sagara H."/>
            <person name="Miura T."/>
            <person name="Yokobori S."/>
            <person name="Miyagawa K."/>
            <person name="Suzuki Y."/>
            <person name="Kubo T."/>
            <person name="Oyama M."/>
            <person name="Kohara Y."/>
            <person name="Fujiyama A."/>
            <person name="Arakawa K."/>
            <person name="Katayama T."/>
            <person name="Toyoda A."/>
            <person name="Kunieda T."/>
        </authorList>
    </citation>
    <scope>NUCLEOTIDE SEQUENCE [LARGE SCALE GENOMIC DNA]</scope>
    <source>
        <strain evidence="2 3">YOKOZUNA-1</strain>
    </source>
</reference>